<evidence type="ECO:0000256" key="1">
    <source>
        <dbReference type="ARBA" id="ARBA00004828"/>
    </source>
</evidence>
<sequence>MKPLYVIKIGGNVIDDPENLKSFLSDFSALKGDKILIHGGGKIATKLSRDLGIKAKLIEGRRVTDGETLKVVTMVYGGLINKNIIAALQNDQCNAIGLTGADGNFIRAKKRPLVEVYSEEKGAKINIDYGFVGDLDDTSVDSEALYKLLEAGFTPVFSAITHDGKGQLLNTNADTIASVLAVSMAKFYETSLIYCFEKAGVLMDVEDESSLIRSIDPPYYHELKRQGIINEGMIPKLDNAFEAIKQGLKEVCIGKSDSLSLLNEHNFGTRLTK</sequence>
<feature type="binding site" evidence="9">
    <location>
        <position position="62"/>
    </location>
    <ligand>
        <name>substrate</name>
    </ligand>
</feature>
<dbReference type="SUPFAM" id="SSF53633">
    <property type="entry name" value="Carbamate kinase-like"/>
    <property type="match status" value="1"/>
</dbReference>
<dbReference type="UniPathway" id="UPA00068">
    <property type="reaction ID" value="UER00107"/>
</dbReference>
<feature type="site" description="Transition state stabilizer" evidence="9">
    <location>
        <position position="8"/>
    </location>
</feature>
<feature type="site" description="Transition state stabilizer" evidence="9">
    <location>
        <position position="236"/>
    </location>
</feature>
<dbReference type="GO" id="GO:0003991">
    <property type="term" value="F:acetylglutamate kinase activity"/>
    <property type="evidence" value="ECO:0007669"/>
    <property type="project" value="UniProtKB-UniRule"/>
</dbReference>
<keyword evidence="12" id="KW-1185">Reference proteome</keyword>
<protein>
    <recommendedName>
        <fullName evidence="9">Acetylglutamate kinase</fullName>
        <ecNumber evidence="9">2.7.2.8</ecNumber>
    </recommendedName>
    <alternativeName>
        <fullName evidence="9">N-acetyl-L-glutamate 5-phosphotransferase</fullName>
    </alternativeName>
    <alternativeName>
        <fullName evidence="9">NAG kinase</fullName>
        <shortName evidence="9">NAGK</shortName>
    </alternativeName>
</protein>
<keyword evidence="9" id="KW-0963">Cytoplasm</keyword>
<dbReference type="InterPro" id="IPR004662">
    <property type="entry name" value="AcgluKinase_fam"/>
</dbReference>
<feature type="domain" description="Aspartate/glutamate/uridylate kinase" evidence="10">
    <location>
        <begin position="5"/>
        <end position="253"/>
    </location>
</feature>
<comment type="similarity">
    <text evidence="9">Belongs to the acetylglutamate kinase family. ArgB subfamily.</text>
</comment>
<evidence type="ECO:0000256" key="4">
    <source>
        <dbReference type="ARBA" id="ARBA00022679"/>
    </source>
</evidence>
<comment type="subcellular location">
    <subcellularLocation>
        <location evidence="9">Cytoplasm</location>
    </subcellularLocation>
</comment>
<evidence type="ECO:0000256" key="3">
    <source>
        <dbReference type="ARBA" id="ARBA00022605"/>
    </source>
</evidence>
<evidence type="ECO:0000256" key="9">
    <source>
        <dbReference type="HAMAP-Rule" id="MF_00082"/>
    </source>
</evidence>
<proteinExistence type="inferred from homology"/>
<evidence type="ECO:0000256" key="6">
    <source>
        <dbReference type="ARBA" id="ARBA00022777"/>
    </source>
</evidence>
<dbReference type="HAMAP" id="MF_00082">
    <property type="entry name" value="ArgB"/>
    <property type="match status" value="1"/>
</dbReference>
<dbReference type="Proteomes" id="UP000199226">
    <property type="component" value="Unassembled WGS sequence"/>
</dbReference>
<reference evidence="12" key="1">
    <citation type="submission" date="2016-10" db="EMBL/GenBank/DDBJ databases">
        <authorList>
            <person name="Varghese N."/>
            <person name="Submissions S."/>
        </authorList>
    </citation>
    <scope>NUCLEOTIDE SEQUENCE [LARGE SCALE GENOMIC DNA]</scope>
    <source>
        <strain evidence="12">DSM 24536</strain>
    </source>
</reference>
<dbReference type="InterPro" id="IPR036393">
    <property type="entry name" value="AceGlu_kinase-like_sf"/>
</dbReference>
<dbReference type="PANTHER" id="PTHR23342">
    <property type="entry name" value="N-ACETYLGLUTAMATE SYNTHASE"/>
    <property type="match status" value="1"/>
</dbReference>
<evidence type="ECO:0000256" key="5">
    <source>
        <dbReference type="ARBA" id="ARBA00022741"/>
    </source>
</evidence>
<gene>
    <name evidence="9" type="primary">argB</name>
    <name evidence="11" type="ORF">SAMN05421813_107135</name>
</gene>
<dbReference type="OrthoDB" id="9803155at2"/>
<dbReference type="InterPro" id="IPR001048">
    <property type="entry name" value="Asp/Glu/Uridylate_kinase"/>
</dbReference>
<evidence type="ECO:0000256" key="7">
    <source>
        <dbReference type="ARBA" id="ARBA00022840"/>
    </source>
</evidence>
<dbReference type="GO" id="GO:0005524">
    <property type="term" value="F:ATP binding"/>
    <property type="evidence" value="ECO:0007669"/>
    <property type="project" value="UniProtKB-UniRule"/>
</dbReference>
<dbReference type="Pfam" id="PF00696">
    <property type="entry name" value="AA_kinase"/>
    <property type="match status" value="1"/>
</dbReference>
<dbReference type="GO" id="GO:0042450">
    <property type="term" value="P:L-arginine biosynthetic process via ornithine"/>
    <property type="evidence" value="ECO:0007669"/>
    <property type="project" value="UniProtKB-UniRule"/>
</dbReference>
<name>A0A1G9R7W4_9SPHI</name>
<keyword evidence="3 9" id="KW-0028">Amino-acid biosynthesis</keyword>
<dbReference type="RefSeq" id="WP_090702768.1">
    <property type="nucleotide sequence ID" value="NZ_FNHH01000007.1"/>
</dbReference>
<dbReference type="CDD" id="cd04238">
    <property type="entry name" value="AAK_NAGK-like"/>
    <property type="match status" value="1"/>
</dbReference>
<dbReference type="GO" id="GO:0005737">
    <property type="term" value="C:cytoplasm"/>
    <property type="evidence" value="ECO:0007669"/>
    <property type="project" value="UniProtKB-SubCell"/>
</dbReference>
<keyword evidence="2 9" id="KW-0055">Arginine biosynthesis</keyword>
<dbReference type="PIRSF" id="PIRSF000728">
    <property type="entry name" value="NAGK"/>
    <property type="match status" value="1"/>
</dbReference>
<evidence type="ECO:0000256" key="8">
    <source>
        <dbReference type="ARBA" id="ARBA00048141"/>
    </source>
</evidence>
<comment type="function">
    <text evidence="9">Catalyzes the ATP-dependent phosphorylation of N-acetyl-L-glutamate.</text>
</comment>
<organism evidence="11 12">
    <name type="scientific">Daejeonella rubra</name>
    <dbReference type="NCBI Taxonomy" id="990371"/>
    <lineage>
        <taxon>Bacteria</taxon>
        <taxon>Pseudomonadati</taxon>
        <taxon>Bacteroidota</taxon>
        <taxon>Sphingobacteriia</taxon>
        <taxon>Sphingobacteriales</taxon>
        <taxon>Sphingobacteriaceae</taxon>
        <taxon>Daejeonella</taxon>
    </lineage>
</organism>
<evidence type="ECO:0000259" key="10">
    <source>
        <dbReference type="Pfam" id="PF00696"/>
    </source>
</evidence>
<dbReference type="EC" id="2.7.2.8" evidence="9"/>
<evidence type="ECO:0000313" key="11">
    <source>
        <dbReference type="EMBL" id="SDM19220.1"/>
    </source>
</evidence>
<keyword evidence="7 9" id="KW-0067">ATP-binding</keyword>
<keyword evidence="5 9" id="KW-0547">Nucleotide-binding</keyword>
<dbReference type="Gene3D" id="3.40.1160.10">
    <property type="entry name" value="Acetylglutamate kinase-like"/>
    <property type="match status" value="1"/>
</dbReference>
<dbReference type="PANTHER" id="PTHR23342:SF0">
    <property type="entry name" value="N-ACETYLGLUTAMATE SYNTHASE, MITOCHONDRIAL"/>
    <property type="match status" value="1"/>
</dbReference>
<dbReference type="STRING" id="990371.SAMN05421813_107135"/>
<dbReference type="EMBL" id="FNHH01000007">
    <property type="protein sequence ID" value="SDM19220.1"/>
    <property type="molecule type" value="Genomic_DNA"/>
</dbReference>
<keyword evidence="4 9" id="KW-0808">Transferase</keyword>
<keyword evidence="6 9" id="KW-0418">Kinase</keyword>
<evidence type="ECO:0000256" key="2">
    <source>
        <dbReference type="ARBA" id="ARBA00022571"/>
    </source>
</evidence>
<accession>A0A1G9R7W4</accession>
<feature type="binding site" evidence="9">
    <location>
        <begin position="40"/>
        <end position="41"/>
    </location>
    <ligand>
        <name>substrate</name>
    </ligand>
</feature>
<dbReference type="InterPro" id="IPR037528">
    <property type="entry name" value="ArgB"/>
</dbReference>
<feature type="binding site" evidence="9">
    <location>
        <position position="170"/>
    </location>
    <ligand>
        <name>substrate</name>
    </ligand>
</feature>
<comment type="catalytic activity">
    <reaction evidence="8 9">
        <text>N-acetyl-L-glutamate + ATP = N-acetyl-L-glutamyl 5-phosphate + ADP</text>
        <dbReference type="Rhea" id="RHEA:14629"/>
        <dbReference type="ChEBI" id="CHEBI:30616"/>
        <dbReference type="ChEBI" id="CHEBI:44337"/>
        <dbReference type="ChEBI" id="CHEBI:57936"/>
        <dbReference type="ChEBI" id="CHEBI:456216"/>
        <dbReference type="EC" id="2.7.2.8"/>
    </reaction>
</comment>
<comment type="pathway">
    <text evidence="1 9">Amino-acid biosynthesis; L-arginine biosynthesis; N(2)-acetyl-L-ornithine from L-glutamate: step 2/4.</text>
</comment>
<evidence type="ECO:0000313" key="12">
    <source>
        <dbReference type="Proteomes" id="UP000199226"/>
    </source>
</evidence>
<dbReference type="NCBIfam" id="TIGR00761">
    <property type="entry name" value="argB"/>
    <property type="match status" value="1"/>
</dbReference>
<dbReference type="AlphaFoldDB" id="A0A1G9R7W4"/>